<evidence type="ECO:0000313" key="2">
    <source>
        <dbReference type="Proteomes" id="UP000178723"/>
    </source>
</evidence>
<dbReference type="STRING" id="1802407.A3I40_04270"/>
<dbReference type="AlphaFoldDB" id="A0A1F7V9V1"/>
<dbReference type="Proteomes" id="UP000178723">
    <property type="component" value="Unassembled WGS sequence"/>
</dbReference>
<protein>
    <recommendedName>
        <fullName evidence="3">Serine protease</fullName>
    </recommendedName>
</protein>
<dbReference type="PANTHER" id="PTHR43019">
    <property type="entry name" value="SERINE ENDOPROTEASE DEGS"/>
    <property type="match status" value="1"/>
</dbReference>
<organism evidence="1 2">
    <name type="scientific">Candidatus Uhrbacteria bacterium RIFCSPLOWO2_02_FULL_48_12</name>
    <dbReference type="NCBI Taxonomy" id="1802407"/>
    <lineage>
        <taxon>Bacteria</taxon>
        <taxon>Candidatus Uhriibacteriota</taxon>
    </lineage>
</organism>
<dbReference type="InterPro" id="IPR009003">
    <property type="entry name" value="Peptidase_S1_PA"/>
</dbReference>
<dbReference type="PRINTS" id="PR00834">
    <property type="entry name" value="PROTEASES2C"/>
</dbReference>
<evidence type="ECO:0008006" key="3">
    <source>
        <dbReference type="Google" id="ProtNLM"/>
    </source>
</evidence>
<dbReference type="EMBL" id="MGEP01000031">
    <property type="protein sequence ID" value="OGL87205.1"/>
    <property type="molecule type" value="Genomic_DNA"/>
</dbReference>
<dbReference type="InterPro" id="IPR001940">
    <property type="entry name" value="Peptidase_S1C"/>
</dbReference>
<sequence>MNDSLPISTKWLLEASEEPNRKAINSVYLIYCSKTQSKGTGFAIKSGQIITNWHVVKHCAAAEVIAISSDGKQFKFSQLVMDENRDLAILTPELPVNSDLELDDQKVETETKVQTWGHPLAYNGPSPILSVGYLAGFNDYQKDENSPKVKRYVINAALNPGNSGGPLFIAGTNKVVGVVVAKHAPITKFLQSALDVLEKNKSGFQFTATNEKGEQIPFSESQIVAALLQHQRKMTQVMIGEAIVIEELITFLKENNKEYPVRK</sequence>
<dbReference type="Gene3D" id="2.40.10.10">
    <property type="entry name" value="Trypsin-like serine proteases"/>
    <property type="match status" value="2"/>
</dbReference>
<dbReference type="InterPro" id="IPR043504">
    <property type="entry name" value="Peptidase_S1_PA_chymotrypsin"/>
</dbReference>
<dbReference type="PANTHER" id="PTHR43019:SF23">
    <property type="entry name" value="PROTEASE DO-LIKE 5, CHLOROPLASTIC"/>
    <property type="match status" value="1"/>
</dbReference>
<gene>
    <name evidence="1" type="ORF">A3I40_04270</name>
</gene>
<accession>A0A1F7V9V1</accession>
<dbReference type="GO" id="GO:0006508">
    <property type="term" value="P:proteolysis"/>
    <property type="evidence" value="ECO:0007669"/>
    <property type="project" value="InterPro"/>
</dbReference>
<reference evidence="1 2" key="1">
    <citation type="journal article" date="2016" name="Nat. Commun.">
        <title>Thousands of microbial genomes shed light on interconnected biogeochemical processes in an aquifer system.</title>
        <authorList>
            <person name="Anantharaman K."/>
            <person name="Brown C.T."/>
            <person name="Hug L.A."/>
            <person name="Sharon I."/>
            <person name="Castelle C.J."/>
            <person name="Probst A.J."/>
            <person name="Thomas B.C."/>
            <person name="Singh A."/>
            <person name="Wilkins M.J."/>
            <person name="Karaoz U."/>
            <person name="Brodie E.L."/>
            <person name="Williams K.H."/>
            <person name="Hubbard S.S."/>
            <person name="Banfield J.F."/>
        </authorList>
    </citation>
    <scope>NUCLEOTIDE SEQUENCE [LARGE SCALE GENOMIC DNA]</scope>
</reference>
<dbReference type="Pfam" id="PF13365">
    <property type="entry name" value="Trypsin_2"/>
    <property type="match status" value="1"/>
</dbReference>
<comment type="caution">
    <text evidence="1">The sequence shown here is derived from an EMBL/GenBank/DDBJ whole genome shotgun (WGS) entry which is preliminary data.</text>
</comment>
<dbReference type="GO" id="GO:0004252">
    <property type="term" value="F:serine-type endopeptidase activity"/>
    <property type="evidence" value="ECO:0007669"/>
    <property type="project" value="InterPro"/>
</dbReference>
<proteinExistence type="predicted"/>
<evidence type="ECO:0000313" key="1">
    <source>
        <dbReference type="EMBL" id="OGL87205.1"/>
    </source>
</evidence>
<dbReference type="SUPFAM" id="SSF50494">
    <property type="entry name" value="Trypsin-like serine proteases"/>
    <property type="match status" value="1"/>
</dbReference>
<name>A0A1F7V9V1_9BACT</name>